<feature type="region of interest" description="Disordered" evidence="1">
    <location>
        <begin position="57"/>
        <end position="89"/>
    </location>
</feature>
<dbReference type="Proteomes" id="UP000604825">
    <property type="component" value="Unassembled WGS sequence"/>
</dbReference>
<keyword evidence="3" id="KW-1185">Reference proteome</keyword>
<comment type="caution">
    <text evidence="2">The sequence shown here is derived from an EMBL/GenBank/DDBJ whole genome shotgun (WGS) entry which is preliminary data.</text>
</comment>
<evidence type="ECO:0000256" key="1">
    <source>
        <dbReference type="SAM" id="MobiDB-lite"/>
    </source>
</evidence>
<accession>A0A811QUU5</accession>
<sequence>MSQNTHPSTIGARSDILLAKRLPPKQKVFLMVQPPAGWFGIRSRWEWDSARRGVDLTGSTATLPDAAAGSGSGMPPPCRSSESKASLGL</sequence>
<name>A0A811QUU5_9POAL</name>
<evidence type="ECO:0000313" key="3">
    <source>
        <dbReference type="Proteomes" id="UP000604825"/>
    </source>
</evidence>
<evidence type="ECO:0000313" key="2">
    <source>
        <dbReference type="EMBL" id="CAD6262917.1"/>
    </source>
</evidence>
<protein>
    <submittedName>
        <fullName evidence="2">Uncharacterized protein</fullName>
    </submittedName>
</protein>
<dbReference type="EMBL" id="CAJGYO010000012">
    <property type="protein sequence ID" value="CAD6262917.1"/>
    <property type="molecule type" value="Genomic_DNA"/>
</dbReference>
<proteinExistence type="predicted"/>
<dbReference type="AlphaFoldDB" id="A0A811QUU5"/>
<organism evidence="2 3">
    <name type="scientific">Miscanthus lutarioriparius</name>
    <dbReference type="NCBI Taxonomy" id="422564"/>
    <lineage>
        <taxon>Eukaryota</taxon>
        <taxon>Viridiplantae</taxon>
        <taxon>Streptophyta</taxon>
        <taxon>Embryophyta</taxon>
        <taxon>Tracheophyta</taxon>
        <taxon>Spermatophyta</taxon>
        <taxon>Magnoliopsida</taxon>
        <taxon>Liliopsida</taxon>
        <taxon>Poales</taxon>
        <taxon>Poaceae</taxon>
        <taxon>PACMAD clade</taxon>
        <taxon>Panicoideae</taxon>
        <taxon>Andropogonodae</taxon>
        <taxon>Andropogoneae</taxon>
        <taxon>Saccharinae</taxon>
        <taxon>Miscanthus</taxon>
    </lineage>
</organism>
<gene>
    <name evidence="2" type="ORF">NCGR_LOCUS46240</name>
</gene>
<reference evidence="2" key="1">
    <citation type="submission" date="2020-10" db="EMBL/GenBank/DDBJ databases">
        <authorList>
            <person name="Han B."/>
            <person name="Lu T."/>
            <person name="Zhao Q."/>
            <person name="Huang X."/>
            <person name="Zhao Y."/>
        </authorList>
    </citation>
    <scope>NUCLEOTIDE SEQUENCE</scope>
</reference>